<reference evidence="10 11" key="1">
    <citation type="submission" date="2019-02" db="EMBL/GenBank/DDBJ databases">
        <title>Deep-cultivation of Planctomycetes and their phenomic and genomic characterization uncovers novel biology.</title>
        <authorList>
            <person name="Wiegand S."/>
            <person name="Jogler M."/>
            <person name="Boedeker C."/>
            <person name="Pinto D."/>
            <person name="Vollmers J."/>
            <person name="Rivas-Marin E."/>
            <person name="Kohn T."/>
            <person name="Peeters S.H."/>
            <person name="Heuer A."/>
            <person name="Rast P."/>
            <person name="Oberbeckmann S."/>
            <person name="Bunk B."/>
            <person name="Jeske O."/>
            <person name="Meyerdierks A."/>
            <person name="Storesund J.E."/>
            <person name="Kallscheuer N."/>
            <person name="Luecker S."/>
            <person name="Lage O.M."/>
            <person name="Pohl T."/>
            <person name="Merkel B.J."/>
            <person name="Hornburger P."/>
            <person name="Mueller R.-W."/>
            <person name="Bruemmer F."/>
            <person name="Labrenz M."/>
            <person name="Spormann A.M."/>
            <person name="Op Den Camp H."/>
            <person name="Overmann J."/>
            <person name="Amann R."/>
            <person name="Jetten M.S.M."/>
            <person name="Mascher T."/>
            <person name="Medema M.H."/>
            <person name="Devos D.P."/>
            <person name="Kaster A.-K."/>
            <person name="Ovreas L."/>
            <person name="Rohde M."/>
            <person name="Galperin M.Y."/>
            <person name="Jogler C."/>
        </authorList>
    </citation>
    <scope>NUCLEOTIDE SEQUENCE [LARGE SCALE GENOMIC DNA]</scope>
    <source>
        <strain evidence="10 11">Mal64</strain>
    </source>
</reference>
<name>A0A5C5ZVH9_9BACT</name>
<dbReference type="SUPFAM" id="SSF51445">
    <property type="entry name" value="(Trans)glycosidases"/>
    <property type="match status" value="1"/>
</dbReference>
<dbReference type="InterPro" id="IPR055133">
    <property type="entry name" value="BT_3657-like_N"/>
</dbReference>
<feature type="domain" description="Glycoside hydrolase family 29 N-terminal" evidence="7">
    <location>
        <begin position="360"/>
        <end position="719"/>
    </location>
</feature>
<comment type="similarity">
    <text evidence="2">Belongs to the glycosyl hydrolase 29 family.</text>
</comment>
<dbReference type="EC" id="3.2.1.51" evidence="3"/>
<protein>
    <recommendedName>
        <fullName evidence="3">alpha-L-fucosidase</fullName>
        <ecNumber evidence="3">3.2.1.51</ecNumber>
    </recommendedName>
</protein>
<dbReference type="SUPFAM" id="SSF75005">
    <property type="entry name" value="Arabinanase/levansucrase/invertase"/>
    <property type="match status" value="1"/>
</dbReference>
<sequence length="835" mass="94599">MLDILRPVGLVGRRSVAAWLLLGVLCGSGVTASAQEKDPNASQDLYLFTSFEEPADAGLRFLWSEDGLSWQRIPGAFLKPHVGDGKLMRDPSLVRGPDNTFHLVWTTAWRGDRGFGHASSKDMVHWAPQQFVPVMEHEPTAVNVWAPEVFYDEPGERYIIAWATTLPGEYPDGQEDADNNHRMYYTTTQDWESFTPAELFCEPGFSVIDAVIVDLRDEPQAKAPYALVLKDNTRPVRALKVAWGDSPTGPWRDVTEPLTAHLTEGPTVTKADDHYVIYYDAYGDKKYGALATKDFVSFEDWTDRVDVPEGHKHGTIMRATEGNVAYLRRVGPEQIGGLGMPFEIPMDDAEVERRLAEIDRVANRGPFKPSWESIKRFEAPEWYRDAKFGLFIHWGPYSVPAFGSEWYPRYMYQEGRKEYEHHLATYGPLTEFGYKDFIPRFKAERFDPQEWAQLFKESGAKYIVPVAEHHDGFPMYESDYTEWSAAKKGPKRDVIGELADAARAEGIVFGASSHRAEHWWFFGQGRLTESDVSDPANAAIYAPANNKRMAETQAEAPDKEFLDDWLLRSCEIVDKHRPQVVYFDWWICQPVFQPYLKRFAAYYYNRGEEWGLGTAINFKDWEGRSFPDGTGVFDIERGRSADTRPDFWQTCTSVSKNSWGYIEGHKYKESGELIEDLIDVVSKNGTMLLNIGPKADGTIPNREQEMLRDIGAWLAVNGEAIYGTRPWTHYGEGPTDVAGGSFGDGKRKAFTSEDFRFTTQDGKLYAVALGWPESGRLTVESLGHESLGGQVDSVELLGHEGDLQWRQTQQALEVSMPQNRPCEHAYTLRVTHSAE</sequence>
<dbReference type="Pfam" id="PF16757">
    <property type="entry name" value="Fucosidase_C"/>
    <property type="match status" value="1"/>
</dbReference>
<dbReference type="Proteomes" id="UP000315440">
    <property type="component" value="Unassembled WGS sequence"/>
</dbReference>
<proteinExistence type="inferred from homology"/>
<keyword evidence="11" id="KW-1185">Reference proteome</keyword>
<dbReference type="InterPro" id="IPR016286">
    <property type="entry name" value="FUC_metazoa-typ"/>
</dbReference>
<dbReference type="PANTHER" id="PTHR10030">
    <property type="entry name" value="ALPHA-L-FUCOSIDASE"/>
    <property type="match status" value="1"/>
</dbReference>
<evidence type="ECO:0000259" key="8">
    <source>
        <dbReference type="Pfam" id="PF16757"/>
    </source>
</evidence>
<evidence type="ECO:0000256" key="4">
    <source>
        <dbReference type="ARBA" id="ARBA00022729"/>
    </source>
</evidence>
<dbReference type="InterPro" id="IPR023296">
    <property type="entry name" value="Glyco_hydro_beta-prop_sf"/>
</dbReference>
<dbReference type="Gene3D" id="3.20.20.80">
    <property type="entry name" value="Glycosidases"/>
    <property type="match status" value="1"/>
</dbReference>
<dbReference type="PANTHER" id="PTHR10030:SF37">
    <property type="entry name" value="ALPHA-L-FUCOSIDASE-RELATED"/>
    <property type="match status" value="1"/>
</dbReference>
<dbReference type="FunFam" id="3.20.20.80:FF:000158">
    <property type="entry name" value="Exported alpha-L-fucosidase"/>
    <property type="match status" value="1"/>
</dbReference>
<dbReference type="InterPro" id="IPR031919">
    <property type="entry name" value="Fucosidase_C"/>
</dbReference>
<dbReference type="GO" id="GO:0005764">
    <property type="term" value="C:lysosome"/>
    <property type="evidence" value="ECO:0007669"/>
    <property type="project" value="TreeGrafter"/>
</dbReference>
<keyword evidence="6" id="KW-0326">Glycosidase</keyword>
<evidence type="ECO:0000259" key="7">
    <source>
        <dbReference type="Pfam" id="PF01120"/>
    </source>
</evidence>
<dbReference type="Gene3D" id="2.60.40.1180">
    <property type="entry name" value="Golgi alpha-mannosidase II"/>
    <property type="match status" value="1"/>
</dbReference>
<dbReference type="GO" id="GO:0006004">
    <property type="term" value="P:fucose metabolic process"/>
    <property type="evidence" value="ECO:0007669"/>
    <property type="project" value="InterPro"/>
</dbReference>
<evidence type="ECO:0000256" key="6">
    <source>
        <dbReference type="ARBA" id="ARBA00023295"/>
    </source>
</evidence>
<dbReference type="InterPro" id="IPR057739">
    <property type="entry name" value="Glyco_hydro_29_N"/>
</dbReference>
<evidence type="ECO:0000256" key="2">
    <source>
        <dbReference type="ARBA" id="ARBA00007951"/>
    </source>
</evidence>
<dbReference type="InterPro" id="IPR013780">
    <property type="entry name" value="Glyco_hydro_b"/>
</dbReference>
<dbReference type="GO" id="GO:0016139">
    <property type="term" value="P:glycoside catabolic process"/>
    <property type="evidence" value="ECO:0007669"/>
    <property type="project" value="TreeGrafter"/>
</dbReference>
<evidence type="ECO:0000256" key="3">
    <source>
        <dbReference type="ARBA" id="ARBA00012662"/>
    </source>
</evidence>
<organism evidence="10 11">
    <name type="scientific">Pseudobythopirellula maris</name>
    <dbReference type="NCBI Taxonomy" id="2527991"/>
    <lineage>
        <taxon>Bacteria</taxon>
        <taxon>Pseudomonadati</taxon>
        <taxon>Planctomycetota</taxon>
        <taxon>Planctomycetia</taxon>
        <taxon>Pirellulales</taxon>
        <taxon>Lacipirellulaceae</taxon>
        <taxon>Pseudobythopirellula</taxon>
    </lineage>
</organism>
<dbReference type="Gene3D" id="2.115.10.20">
    <property type="entry name" value="Glycosyl hydrolase domain, family 43"/>
    <property type="match status" value="2"/>
</dbReference>
<dbReference type="AlphaFoldDB" id="A0A5C5ZVH9"/>
<comment type="caution">
    <text evidence="10">The sequence shown here is derived from an EMBL/GenBank/DDBJ whole genome shotgun (WGS) entry which is preliminary data.</text>
</comment>
<dbReference type="Pfam" id="PF01120">
    <property type="entry name" value="Alpha_L_fucos"/>
    <property type="match status" value="1"/>
</dbReference>
<gene>
    <name evidence="10" type="ORF">Mal64_14570</name>
</gene>
<dbReference type="InterPro" id="IPR000933">
    <property type="entry name" value="Glyco_hydro_29"/>
</dbReference>
<evidence type="ECO:0000259" key="9">
    <source>
        <dbReference type="Pfam" id="PF22847"/>
    </source>
</evidence>
<feature type="domain" description="Arabinosidase BT-3657-like N-terminal" evidence="9">
    <location>
        <begin position="39"/>
        <end position="134"/>
    </location>
</feature>
<comment type="function">
    <text evidence="1">Alpha-L-fucosidase is responsible for hydrolyzing the alpha-1,6-linked fucose joined to the reducing-end N-acetylglucosamine of the carbohydrate moieties of glycoproteins.</text>
</comment>
<dbReference type="InterPro" id="IPR017853">
    <property type="entry name" value="GH"/>
</dbReference>
<evidence type="ECO:0000313" key="10">
    <source>
        <dbReference type="EMBL" id="TWT91058.1"/>
    </source>
</evidence>
<dbReference type="GO" id="GO:0004560">
    <property type="term" value="F:alpha-L-fucosidase activity"/>
    <property type="evidence" value="ECO:0007669"/>
    <property type="project" value="InterPro"/>
</dbReference>
<keyword evidence="4" id="KW-0732">Signal</keyword>
<evidence type="ECO:0000256" key="1">
    <source>
        <dbReference type="ARBA" id="ARBA00004071"/>
    </source>
</evidence>
<dbReference type="EMBL" id="SJPQ01000001">
    <property type="protein sequence ID" value="TWT91058.1"/>
    <property type="molecule type" value="Genomic_DNA"/>
</dbReference>
<feature type="domain" description="Alpha-L-fucosidase C-terminal" evidence="8">
    <location>
        <begin position="751"/>
        <end position="831"/>
    </location>
</feature>
<dbReference type="SMART" id="SM00812">
    <property type="entry name" value="Alpha_L_fucos"/>
    <property type="match status" value="1"/>
</dbReference>
<evidence type="ECO:0000256" key="5">
    <source>
        <dbReference type="ARBA" id="ARBA00022801"/>
    </source>
</evidence>
<dbReference type="Pfam" id="PF22847">
    <property type="entry name" value="BT_3657-like_N"/>
    <property type="match status" value="1"/>
</dbReference>
<dbReference type="PRINTS" id="PR00741">
    <property type="entry name" value="GLHYDRLASE29"/>
</dbReference>
<keyword evidence="5" id="KW-0378">Hydrolase</keyword>
<dbReference type="CDD" id="cd08983">
    <property type="entry name" value="GH43_Bt3655-like"/>
    <property type="match status" value="1"/>
</dbReference>
<evidence type="ECO:0000313" key="11">
    <source>
        <dbReference type="Proteomes" id="UP000315440"/>
    </source>
</evidence>
<accession>A0A5C5ZVH9</accession>